<name>A0AAN9SE01_PSOTE</name>
<evidence type="ECO:0000313" key="2">
    <source>
        <dbReference type="Proteomes" id="UP001386955"/>
    </source>
</evidence>
<proteinExistence type="predicted"/>
<dbReference type="AlphaFoldDB" id="A0AAN9SE01"/>
<reference evidence="1 2" key="1">
    <citation type="submission" date="2024-01" db="EMBL/GenBank/DDBJ databases">
        <title>The genomes of 5 underutilized Papilionoideae crops provide insights into root nodulation and disease resistanc.</title>
        <authorList>
            <person name="Jiang F."/>
        </authorList>
    </citation>
    <scope>NUCLEOTIDE SEQUENCE [LARGE SCALE GENOMIC DNA]</scope>
    <source>
        <strain evidence="1">DUOXIRENSHENG_FW03</strain>
        <tissue evidence="1">Leaves</tissue>
    </source>
</reference>
<protein>
    <submittedName>
        <fullName evidence="1">Uncharacterized protein</fullName>
    </submittedName>
</protein>
<sequence>MDPVVAGADDPPSSLPSMLCLRRFFHTPTILWLPAMPWPLSKQIKDHIFLLNGLVPVNSKPFWSPIKLWAPLLGFPNGTARISIKMHDLLPPRYALLRLTKYDVSLA</sequence>
<dbReference type="EMBL" id="JAYMYS010000005">
    <property type="protein sequence ID" value="KAK7391707.1"/>
    <property type="molecule type" value="Genomic_DNA"/>
</dbReference>
<evidence type="ECO:0000313" key="1">
    <source>
        <dbReference type="EMBL" id="KAK7391707.1"/>
    </source>
</evidence>
<gene>
    <name evidence="1" type="ORF">VNO78_20126</name>
</gene>
<dbReference type="Proteomes" id="UP001386955">
    <property type="component" value="Unassembled WGS sequence"/>
</dbReference>
<organism evidence="1 2">
    <name type="scientific">Psophocarpus tetragonolobus</name>
    <name type="common">Winged bean</name>
    <name type="synonym">Dolichos tetragonolobus</name>
    <dbReference type="NCBI Taxonomy" id="3891"/>
    <lineage>
        <taxon>Eukaryota</taxon>
        <taxon>Viridiplantae</taxon>
        <taxon>Streptophyta</taxon>
        <taxon>Embryophyta</taxon>
        <taxon>Tracheophyta</taxon>
        <taxon>Spermatophyta</taxon>
        <taxon>Magnoliopsida</taxon>
        <taxon>eudicotyledons</taxon>
        <taxon>Gunneridae</taxon>
        <taxon>Pentapetalae</taxon>
        <taxon>rosids</taxon>
        <taxon>fabids</taxon>
        <taxon>Fabales</taxon>
        <taxon>Fabaceae</taxon>
        <taxon>Papilionoideae</taxon>
        <taxon>50 kb inversion clade</taxon>
        <taxon>NPAAA clade</taxon>
        <taxon>indigoferoid/millettioid clade</taxon>
        <taxon>Phaseoleae</taxon>
        <taxon>Psophocarpus</taxon>
    </lineage>
</organism>
<accession>A0AAN9SE01</accession>
<keyword evidence="2" id="KW-1185">Reference proteome</keyword>
<comment type="caution">
    <text evidence="1">The sequence shown here is derived from an EMBL/GenBank/DDBJ whole genome shotgun (WGS) entry which is preliminary data.</text>
</comment>